<evidence type="ECO:0000313" key="2">
    <source>
        <dbReference type="Proteomes" id="UP000706124"/>
    </source>
</evidence>
<reference evidence="1 2" key="1">
    <citation type="journal article" date="2020" name="bioRxiv">
        <title>Whole genome comparisons of ergot fungi reveals the divergence and evolution of species within the genus Claviceps are the result of varying mechanisms driving genome evolution and host range expansion.</title>
        <authorList>
            <person name="Wyka S.A."/>
            <person name="Mondo S.J."/>
            <person name="Liu M."/>
            <person name="Dettman J."/>
            <person name="Nalam V."/>
            <person name="Broders K.D."/>
        </authorList>
    </citation>
    <scope>NUCLEOTIDE SEQUENCE [LARGE SCALE GENOMIC DNA]</scope>
    <source>
        <strain evidence="1 2">CCC 1485</strain>
    </source>
</reference>
<dbReference type="OrthoDB" id="426882at2759"/>
<proteinExistence type="predicted"/>
<dbReference type="PANTHER" id="PTHR47256:SF1">
    <property type="entry name" value="ZN(II)2CYS6 TRANSCRIPTION FACTOR (EUROFUNG)"/>
    <property type="match status" value="1"/>
</dbReference>
<evidence type="ECO:0008006" key="3">
    <source>
        <dbReference type="Google" id="ProtNLM"/>
    </source>
</evidence>
<keyword evidence="2" id="KW-1185">Reference proteome</keyword>
<dbReference type="InterPro" id="IPR053187">
    <property type="entry name" value="Notoamide_regulator"/>
</dbReference>
<name>A0A9P7SH89_9HYPO</name>
<dbReference type="Proteomes" id="UP000706124">
    <property type="component" value="Unassembled WGS sequence"/>
</dbReference>
<dbReference type="CDD" id="cd12148">
    <property type="entry name" value="fungal_TF_MHR"/>
    <property type="match status" value="1"/>
</dbReference>
<organism evidence="1 2">
    <name type="scientific">Claviceps pazoutovae</name>
    <dbReference type="NCBI Taxonomy" id="1649127"/>
    <lineage>
        <taxon>Eukaryota</taxon>
        <taxon>Fungi</taxon>
        <taxon>Dikarya</taxon>
        <taxon>Ascomycota</taxon>
        <taxon>Pezizomycotina</taxon>
        <taxon>Sordariomycetes</taxon>
        <taxon>Hypocreomycetidae</taxon>
        <taxon>Hypocreales</taxon>
        <taxon>Clavicipitaceae</taxon>
        <taxon>Claviceps</taxon>
    </lineage>
</organism>
<dbReference type="AlphaFoldDB" id="A0A9P7SH89"/>
<evidence type="ECO:0000313" key="1">
    <source>
        <dbReference type="EMBL" id="KAG5936977.1"/>
    </source>
</evidence>
<accession>A0A9P7SH89</accession>
<protein>
    <recommendedName>
        <fullName evidence="3">Transcription factor domain-containing protein</fullName>
    </recommendedName>
</protein>
<sequence>MWYFKLAVLLAPVGQCDIGLVLHSEKTRQWRALGYEFLAEAKKLWDLEKDRPILITTIQAALVLSVTLNVCSAEALGMRYTRAAVAMAIDHGLYDESNAQRKSEPIQQAHDFTAWCLHNWSM</sequence>
<gene>
    <name evidence="1" type="ORF">E4U60_002180</name>
</gene>
<comment type="caution">
    <text evidence="1">The sequence shown here is derived from an EMBL/GenBank/DDBJ whole genome shotgun (WGS) entry which is preliminary data.</text>
</comment>
<dbReference type="PANTHER" id="PTHR47256">
    <property type="entry name" value="ZN(II)2CYS6 TRANSCRIPTION FACTOR (EUROFUNG)-RELATED"/>
    <property type="match status" value="1"/>
</dbReference>
<dbReference type="EMBL" id="SRPO01000198">
    <property type="protein sequence ID" value="KAG5936977.1"/>
    <property type="molecule type" value="Genomic_DNA"/>
</dbReference>